<dbReference type="EC" id="2.3.1.5" evidence="2"/>
<dbReference type="PRINTS" id="PR01543">
    <property type="entry name" value="ANATRNSFRASE"/>
</dbReference>
<proteinExistence type="inferred from homology"/>
<dbReference type="Pfam" id="PF00797">
    <property type="entry name" value="Acetyltransf_2"/>
    <property type="match status" value="1"/>
</dbReference>
<dbReference type="PANTHER" id="PTHR11786:SF8">
    <property type="entry name" value="ARYLAMINE N-ACETYLTRANSFERASE 1"/>
    <property type="match status" value="1"/>
</dbReference>
<dbReference type="SUPFAM" id="SSF54001">
    <property type="entry name" value="Cysteine proteinases"/>
    <property type="match status" value="1"/>
</dbReference>
<dbReference type="Proteomes" id="UP001044222">
    <property type="component" value="Chromosome 11"/>
</dbReference>
<reference evidence="6" key="1">
    <citation type="submission" date="2021-01" db="EMBL/GenBank/DDBJ databases">
        <title>A chromosome-scale assembly of European eel, Anguilla anguilla.</title>
        <authorList>
            <person name="Henkel C."/>
            <person name="Jong-Raadsen S.A."/>
            <person name="Dufour S."/>
            <person name="Weltzien F.-A."/>
            <person name="Palstra A.P."/>
            <person name="Pelster B."/>
            <person name="Spaink H.P."/>
            <person name="Van Den Thillart G.E."/>
            <person name="Jansen H."/>
            <person name="Zahm M."/>
            <person name="Klopp C."/>
            <person name="Cedric C."/>
            <person name="Louis A."/>
            <person name="Berthelot C."/>
            <person name="Parey E."/>
            <person name="Roest Crollius H."/>
            <person name="Montfort J."/>
            <person name="Robinson-Rechavi M."/>
            <person name="Bucao C."/>
            <person name="Bouchez O."/>
            <person name="Gislard M."/>
            <person name="Lluch J."/>
            <person name="Milhes M."/>
            <person name="Lampietro C."/>
            <person name="Lopez Roques C."/>
            <person name="Donnadieu C."/>
            <person name="Braasch I."/>
            <person name="Desvignes T."/>
            <person name="Postlethwait J."/>
            <person name="Bobe J."/>
            <person name="Guiguen Y."/>
            <person name="Dirks R."/>
        </authorList>
    </citation>
    <scope>NUCLEOTIDE SEQUENCE</scope>
    <source>
        <strain evidence="6">Tag_6206</strain>
        <tissue evidence="6">Liver</tissue>
    </source>
</reference>
<comment type="caution">
    <text evidence="6">The sequence shown here is derived from an EMBL/GenBank/DDBJ whole genome shotgun (WGS) entry which is preliminary data.</text>
</comment>
<evidence type="ECO:0000256" key="3">
    <source>
        <dbReference type="ARBA" id="ARBA00022679"/>
    </source>
</evidence>
<keyword evidence="4 5" id="KW-0012">Acyltransferase</keyword>
<protein>
    <recommendedName>
        <fullName evidence="2">arylamine N-acetyltransferase</fullName>
        <ecNumber evidence="2">2.3.1.5</ecNumber>
    </recommendedName>
</protein>
<dbReference type="PANTHER" id="PTHR11786">
    <property type="entry name" value="N-HYDROXYARYLAMINE O-ACETYLTRANSFERASE"/>
    <property type="match status" value="1"/>
</dbReference>
<keyword evidence="7" id="KW-1185">Reference proteome</keyword>
<organism evidence="6 7">
    <name type="scientific">Anguilla anguilla</name>
    <name type="common">European freshwater eel</name>
    <name type="synonym">Muraena anguilla</name>
    <dbReference type="NCBI Taxonomy" id="7936"/>
    <lineage>
        <taxon>Eukaryota</taxon>
        <taxon>Metazoa</taxon>
        <taxon>Chordata</taxon>
        <taxon>Craniata</taxon>
        <taxon>Vertebrata</taxon>
        <taxon>Euteleostomi</taxon>
        <taxon>Actinopterygii</taxon>
        <taxon>Neopterygii</taxon>
        <taxon>Teleostei</taxon>
        <taxon>Anguilliformes</taxon>
        <taxon>Anguillidae</taxon>
        <taxon>Anguilla</taxon>
    </lineage>
</organism>
<evidence type="ECO:0000256" key="2">
    <source>
        <dbReference type="ARBA" id="ARBA00012701"/>
    </source>
</evidence>
<evidence type="ECO:0000313" key="6">
    <source>
        <dbReference type="EMBL" id="KAG5839318.1"/>
    </source>
</evidence>
<dbReference type="EMBL" id="JAFIRN010000011">
    <property type="protein sequence ID" value="KAG5839318.1"/>
    <property type="molecule type" value="Genomic_DNA"/>
</dbReference>
<evidence type="ECO:0000256" key="4">
    <source>
        <dbReference type="ARBA" id="ARBA00023315"/>
    </source>
</evidence>
<dbReference type="AlphaFoldDB" id="A0A9D3M5W3"/>
<evidence type="ECO:0000313" key="7">
    <source>
        <dbReference type="Proteomes" id="UP001044222"/>
    </source>
</evidence>
<evidence type="ECO:0000256" key="1">
    <source>
        <dbReference type="ARBA" id="ARBA00006547"/>
    </source>
</evidence>
<gene>
    <name evidence="6" type="ORF">ANANG_G00203760</name>
</gene>
<sequence length="254" mass="28658">MNLEDYFERIGFNGPFEKADLETLKNVHMQHVLSVPFENLSVHCGEWISADLEPAYTKIVKNNRGGWCCENNQLFAWALKEMGYTYTTLGARVFNCPKNEFDQPETHLINKVLIDGKAYIADVSFGVSGQIHHPMELVSGKDHPQLPGVFRFVEKGGVWILEKSGRKPLIPNESFANSSLINKRLTAPIYSFTLTPRGIDHFRDAIKFLQTSPESLFTNKSICSLQTPTGFKALIGSTYSEVTYDYQEGVDLLI</sequence>
<dbReference type="InterPro" id="IPR038765">
    <property type="entry name" value="Papain-like_cys_pep_sf"/>
</dbReference>
<dbReference type="InterPro" id="IPR001447">
    <property type="entry name" value="Arylamine_N-AcTrfase"/>
</dbReference>
<accession>A0A9D3M5W3</accession>
<evidence type="ECO:0000256" key="5">
    <source>
        <dbReference type="RuleBase" id="RU003452"/>
    </source>
</evidence>
<keyword evidence="3 5" id="KW-0808">Transferase</keyword>
<dbReference type="GO" id="GO:0004060">
    <property type="term" value="F:arylamine N-acetyltransferase activity"/>
    <property type="evidence" value="ECO:0007669"/>
    <property type="project" value="UniProtKB-EC"/>
</dbReference>
<dbReference type="Gene3D" id="3.30.2140.20">
    <property type="match status" value="1"/>
</dbReference>
<name>A0A9D3M5W3_ANGAN</name>
<dbReference type="FunFam" id="3.30.2140.20:FF:000001">
    <property type="entry name" value="Arylamine N-acetyltransferase 1"/>
    <property type="match status" value="1"/>
</dbReference>
<dbReference type="InterPro" id="IPR053710">
    <property type="entry name" value="Arylamine_NAT_domain_sf"/>
</dbReference>
<comment type="similarity">
    <text evidence="1 5">Belongs to the arylamine N-acetyltransferase family.</text>
</comment>